<evidence type="ECO:0000256" key="4">
    <source>
        <dbReference type="ARBA" id="ARBA00022840"/>
    </source>
</evidence>
<dbReference type="InterPro" id="IPR011009">
    <property type="entry name" value="Kinase-like_dom_sf"/>
</dbReference>
<dbReference type="Gene3D" id="1.10.510.10">
    <property type="entry name" value="Transferase(Phosphotransferase) domain 1"/>
    <property type="match status" value="1"/>
</dbReference>
<evidence type="ECO:0000256" key="7">
    <source>
        <dbReference type="SAM" id="Phobius"/>
    </source>
</evidence>
<dbReference type="Gene3D" id="2.130.10.10">
    <property type="entry name" value="YVTN repeat-like/Quinoprotein amine dehydrogenase"/>
    <property type="match status" value="2"/>
</dbReference>
<dbReference type="InterPro" id="IPR008271">
    <property type="entry name" value="Ser/Thr_kinase_AS"/>
</dbReference>
<dbReference type="PROSITE" id="PS50011">
    <property type="entry name" value="PROTEIN_KINASE_DOM"/>
    <property type="match status" value="1"/>
</dbReference>
<feature type="compositionally biased region" description="Pro residues" evidence="6">
    <location>
        <begin position="275"/>
        <end position="287"/>
    </location>
</feature>
<dbReference type="InterPro" id="IPR000719">
    <property type="entry name" value="Prot_kinase_dom"/>
</dbReference>
<dbReference type="Pfam" id="PF00069">
    <property type="entry name" value="Pkinase"/>
    <property type="match status" value="1"/>
</dbReference>
<dbReference type="Proteomes" id="UP000318720">
    <property type="component" value="Unassembled WGS sequence"/>
</dbReference>
<dbReference type="PANTHER" id="PTHR43289">
    <property type="entry name" value="MITOGEN-ACTIVATED PROTEIN KINASE KINASE KINASE 20-RELATED"/>
    <property type="match status" value="1"/>
</dbReference>
<feature type="region of interest" description="Disordered" evidence="6">
    <location>
        <begin position="268"/>
        <end position="295"/>
    </location>
</feature>
<dbReference type="PROSITE" id="PS00108">
    <property type="entry name" value="PROTEIN_KINASE_ST"/>
    <property type="match status" value="1"/>
</dbReference>
<protein>
    <submittedName>
        <fullName evidence="9">Serine/threonine protein kinase</fullName>
    </submittedName>
</protein>
<sequence>MPLRDDDPTVIGGYELLDRLGSGGMGVVYLGRSASGRLVAVKLVHAQYREDEEFRSRFRQEVAAARRVSGAFTAPVVDADPEADRPWMATLYVPGPTLSGLVRKEGPLDTARLRSLALGLTEALRDIHQAGVVHRDLKPANVLMAEDGPRVIDFGISRAGDNQTLTATGRVVGTPPFMSPEQLSSPRDVTAASDVFSLGSLLVFAACGNSPFEAESPYMAGFQVMYEKPELDGVPQPLRTIVERCLQKDPTARPDLTELHHLLWELPESDDAPSTPVPAPTPIPAPAAPDRTTKRRRAKRQLLLVGLGAALTVTALSGGVLLIASAEPKTPQAQGTGTRALSLPDGWRPWQTALRRDYDIPAEEVSNGYMQPGCVPAGTDLYCGGSGFVVAKLDAATGRTRWWHGTQPQTSHPVGVRGGLVYAYEEPDSTSRRLAALDSDTGKRRWTRAVSPNESAHLFDGGVLTAAPGNRQFVAYSASGERLWHWSVPGGLSCSPSALGGVPYGLCRDGDELLDDSRFTLVRLDPADGTAHELATLPPRTLALGTLDEQPLLLAPATNETVYQDGYERPYNALLRVDPDTGRITRIPLKREVRGSATLVDGVVYFVRTNGTVTAVSAAGGKELWQTSTDIESLSAPAVSTKRDEVYFANRFGRLLALDSATGGELWRTEAIDDPGDIAAQAPPTVLLVEEAIVAMAGDTAFSVRPDEPTASR</sequence>
<proteinExistence type="predicted"/>
<keyword evidence="9" id="KW-0723">Serine/threonine-protein kinase</keyword>
<keyword evidence="7" id="KW-0812">Transmembrane</keyword>
<evidence type="ECO:0000256" key="6">
    <source>
        <dbReference type="SAM" id="MobiDB-lite"/>
    </source>
</evidence>
<keyword evidence="1" id="KW-0808">Transferase</keyword>
<evidence type="ECO:0000259" key="8">
    <source>
        <dbReference type="PROSITE" id="PS50011"/>
    </source>
</evidence>
<dbReference type="SUPFAM" id="SSF56112">
    <property type="entry name" value="Protein kinase-like (PK-like)"/>
    <property type="match status" value="1"/>
</dbReference>
<accession>A0AAE8VYB5</accession>
<dbReference type="GO" id="GO:0004674">
    <property type="term" value="F:protein serine/threonine kinase activity"/>
    <property type="evidence" value="ECO:0007669"/>
    <property type="project" value="UniProtKB-KW"/>
</dbReference>
<dbReference type="SUPFAM" id="SSF50998">
    <property type="entry name" value="Quinoprotein alcohol dehydrogenase-like"/>
    <property type="match status" value="1"/>
</dbReference>
<dbReference type="CDD" id="cd14014">
    <property type="entry name" value="STKc_PknB_like"/>
    <property type="match status" value="1"/>
</dbReference>
<dbReference type="RefSeq" id="WP_141584581.1">
    <property type="nucleotide sequence ID" value="NZ_SPAY01000215.1"/>
</dbReference>
<evidence type="ECO:0000256" key="2">
    <source>
        <dbReference type="ARBA" id="ARBA00022741"/>
    </source>
</evidence>
<dbReference type="Gene3D" id="3.30.200.20">
    <property type="entry name" value="Phosphorylase Kinase, domain 1"/>
    <property type="match status" value="1"/>
</dbReference>
<keyword evidence="4 5" id="KW-0067">ATP-binding</keyword>
<dbReference type="InterPro" id="IPR017441">
    <property type="entry name" value="Protein_kinase_ATP_BS"/>
</dbReference>
<comment type="caution">
    <text evidence="9">The sequence shown here is derived from an EMBL/GenBank/DDBJ whole genome shotgun (WGS) entry which is preliminary data.</text>
</comment>
<keyword evidence="2 5" id="KW-0547">Nucleotide-binding</keyword>
<name>A0AAE8VYB5_9ACTN</name>
<dbReference type="GO" id="GO:0005524">
    <property type="term" value="F:ATP binding"/>
    <property type="evidence" value="ECO:0007669"/>
    <property type="project" value="UniProtKB-UniRule"/>
</dbReference>
<dbReference type="InterPro" id="IPR018391">
    <property type="entry name" value="PQQ_b-propeller_rpt"/>
</dbReference>
<dbReference type="PROSITE" id="PS00107">
    <property type="entry name" value="PROTEIN_KINASE_ATP"/>
    <property type="match status" value="1"/>
</dbReference>
<organism evidence="9 10">
    <name type="scientific">Streptomyces ipomoeae</name>
    <dbReference type="NCBI Taxonomy" id="103232"/>
    <lineage>
        <taxon>Bacteria</taxon>
        <taxon>Bacillati</taxon>
        <taxon>Actinomycetota</taxon>
        <taxon>Actinomycetes</taxon>
        <taxon>Kitasatosporales</taxon>
        <taxon>Streptomycetaceae</taxon>
        <taxon>Streptomyces</taxon>
    </lineage>
</organism>
<keyword evidence="7" id="KW-0472">Membrane</keyword>
<feature type="binding site" evidence="5">
    <location>
        <position position="42"/>
    </location>
    <ligand>
        <name>ATP</name>
        <dbReference type="ChEBI" id="CHEBI:30616"/>
    </ligand>
</feature>
<keyword evidence="7" id="KW-1133">Transmembrane helix</keyword>
<dbReference type="PANTHER" id="PTHR43289:SF34">
    <property type="entry name" value="SERINE_THREONINE-PROTEIN KINASE YBDM-RELATED"/>
    <property type="match status" value="1"/>
</dbReference>
<evidence type="ECO:0000313" key="9">
    <source>
        <dbReference type="EMBL" id="TQE25690.1"/>
    </source>
</evidence>
<evidence type="ECO:0000256" key="3">
    <source>
        <dbReference type="ARBA" id="ARBA00022777"/>
    </source>
</evidence>
<evidence type="ECO:0000256" key="5">
    <source>
        <dbReference type="PROSITE-ProRule" id="PRU10141"/>
    </source>
</evidence>
<feature type="transmembrane region" description="Helical" evidence="7">
    <location>
        <begin position="302"/>
        <end position="324"/>
    </location>
</feature>
<keyword evidence="3 9" id="KW-0418">Kinase</keyword>
<feature type="domain" description="Protein kinase" evidence="8">
    <location>
        <begin position="14"/>
        <end position="263"/>
    </location>
</feature>
<gene>
    <name evidence="9" type="ORF">Sipo8835_30980</name>
</gene>
<reference evidence="9 10" key="1">
    <citation type="submission" date="2019-03" db="EMBL/GenBank/DDBJ databases">
        <title>Comparative genomic analyses of the sweetpotato soil rot pathogen, Streptomyces ipomoeae.</title>
        <authorList>
            <person name="Ruschel Soares N."/>
            <person name="Badger J.H."/>
            <person name="Huguet-Tapia J.C."/>
            <person name="Clark C.A."/>
            <person name="Pettis G.S."/>
        </authorList>
    </citation>
    <scope>NUCLEOTIDE SEQUENCE [LARGE SCALE GENOMIC DNA]</scope>
    <source>
        <strain evidence="9 10">88-35</strain>
    </source>
</reference>
<dbReference type="Pfam" id="PF13360">
    <property type="entry name" value="PQQ_2"/>
    <property type="match status" value="2"/>
</dbReference>
<dbReference type="EMBL" id="SPAZ01000243">
    <property type="protein sequence ID" value="TQE25690.1"/>
    <property type="molecule type" value="Genomic_DNA"/>
</dbReference>
<dbReference type="InterPro" id="IPR002372">
    <property type="entry name" value="PQQ_rpt_dom"/>
</dbReference>
<dbReference type="InterPro" id="IPR015943">
    <property type="entry name" value="WD40/YVTN_repeat-like_dom_sf"/>
</dbReference>
<evidence type="ECO:0000256" key="1">
    <source>
        <dbReference type="ARBA" id="ARBA00022679"/>
    </source>
</evidence>
<evidence type="ECO:0000313" key="10">
    <source>
        <dbReference type="Proteomes" id="UP000318720"/>
    </source>
</evidence>
<dbReference type="InterPro" id="IPR011047">
    <property type="entry name" value="Quinoprotein_ADH-like_sf"/>
</dbReference>
<dbReference type="AlphaFoldDB" id="A0AAE8VYB5"/>
<dbReference type="SMART" id="SM00220">
    <property type="entry name" value="S_TKc"/>
    <property type="match status" value="1"/>
</dbReference>
<dbReference type="SMART" id="SM00564">
    <property type="entry name" value="PQQ"/>
    <property type="match status" value="4"/>
</dbReference>